<accession>A0ABP5SUW5</accession>
<dbReference type="NCBIfam" id="NF003915">
    <property type="entry name" value="PRK05441.1"/>
    <property type="match status" value="1"/>
</dbReference>
<sequence length="303" mass="30245">MTDPEPVIVRSPTELRDPDTLDLDLLDTPELVARIHAADATVPAAVAAALPAIARAVDLAVAALRGGGRVHYAGAGTSGRLAVLDAAELPPTFGLAPDRFVAHIAGGERALRTALESVEDDAGQARAELAAALAPGDLLVGLAASGRTPYLAGAFAAAADAGAGTVLVTSNPGAPLAAGRDVCIVVDTGPEVVTGSTRMKAGTAQKLVLHTFSTAVLVRLGYTYSNLMVGLRATNAKLRGRTLTILGEATGADPAACAEALAAAGGDLRTALVVLLTGVTPEEARASLEAAGGSVRAVTSGRT</sequence>
<dbReference type="EC" id="4.2.1.126" evidence="3"/>
<dbReference type="EMBL" id="BAAARV010000016">
    <property type="protein sequence ID" value="GAA2337008.1"/>
    <property type="molecule type" value="Genomic_DNA"/>
</dbReference>
<evidence type="ECO:0000313" key="5">
    <source>
        <dbReference type="EMBL" id="GAA2337008.1"/>
    </source>
</evidence>
<dbReference type="Gene3D" id="3.40.50.10490">
    <property type="entry name" value="Glucose-6-phosphate isomerase like protein, domain 1"/>
    <property type="match status" value="1"/>
</dbReference>
<comment type="miscellaneous">
    <text evidence="3">A lyase-type mechanism (elimination/hydration) is suggested for the cleavage of the lactyl ether bond of MurNAc 6-phosphate, with the formation of an alpha,beta-unsaturated aldehyde intermediate with (E)-stereochemistry, followed by the syn addition of water to give product.</text>
</comment>
<evidence type="ECO:0000259" key="4">
    <source>
        <dbReference type="PROSITE" id="PS51464"/>
    </source>
</evidence>
<comment type="caution">
    <text evidence="5">The sequence shown here is derived from an EMBL/GenBank/DDBJ whole genome shotgun (WGS) entry which is preliminary data.</text>
</comment>
<organism evidence="5 6">
    <name type="scientific">Dactylosporangium salmoneum</name>
    <dbReference type="NCBI Taxonomy" id="53361"/>
    <lineage>
        <taxon>Bacteria</taxon>
        <taxon>Bacillati</taxon>
        <taxon>Actinomycetota</taxon>
        <taxon>Actinomycetes</taxon>
        <taxon>Micromonosporales</taxon>
        <taxon>Micromonosporaceae</taxon>
        <taxon>Dactylosporangium</taxon>
    </lineage>
</organism>
<dbReference type="PANTHER" id="PTHR10088:SF4">
    <property type="entry name" value="GLUCOKINASE REGULATORY PROTEIN"/>
    <property type="match status" value="1"/>
</dbReference>
<evidence type="ECO:0000256" key="3">
    <source>
        <dbReference type="HAMAP-Rule" id="MF_00068"/>
    </source>
</evidence>
<comment type="similarity">
    <text evidence="3">Belongs to the GCKR-like family. MurNAc-6-P etherase subfamily.</text>
</comment>
<keyword evidence="1 3" id="KW-0456">Lyase</keyword>
<dbReference type="InterPro" id="IPR046348">
    <property type="entry name" value="SIS_dom_sf"/>
</dbReference>
<keyword evidence="2 3" id="KW-0119">Carbohydrate metabolism</keyword>
<evidence type="ECO:0000256" key="1">
    <source>
        <dbReference type="ARBA" id="ARBA00023239"/>
    </source>
</evidence>
<dbReference type="NCBIfam" id="NF009222">
    <property type="entry name" value="PRK12570.1"/>
    <property type="match status" value="1"/>
</dbReference>
<feature type="active site" description="Proton donor" evidence="3">
    <location>
        <position position="88"/>
    </location>
</feature>
<dbReference type="Gene3D" id="1.10.8.1080">
    <property type="match status" value="1"/>
</dbReference>
<comment type="subunit">
    <text evidence="3">Homodimer.</text>
</comment>
<evidence type="ECO:0000313" key="6">
    <source>
        <dbReference type="Proteomes" id="UP001501444"/>
    </source>
</evidence>
<comment type="pathway">
    <text evidence="3">Amino-sugar metabolism; N-acetylmuramate degradation.</text>
</comment>
<dbReference type="Proteomes" id="UP001501444">
    <property type="component" value="Unassembled WGS sequence"/>
</dbReference>
<dbReference type="Pfam" id="PF22645">
    <property type="entry name" value="GKRP_SIS_N"/>
    <property type="match status" value="1"/>
</dbReference>
<keyword evidence="6" id="KW-1185">Reference proteome</keyword>
<proteinExistence type="inferred from homology"/>
<dbReference type="SUPFAM" id="SSF53697">
    <property type="entry name" value="SIS domain"/>
    <property type="match status" value="1"/>
</dbReference>
<dbReference type="InterPro" id="IPR001347">
    <property type="entry name" value="SIS_dom"/>
</dbReference>
<dbReference type="PANTHER" id="PTHR10088">
    <property type="entry name" value="GLUCOKINASE REGULATORY PROTEIN"/>
    <property type="match status" value="1"/>
</dbReference>
<reference evidence="6" key="1">
    <citation type="journal article" date="2019" name="Int. J. Syst. Evol. Microbiol.">
        <title>The Global Catalogue of Microorganisms (GCM) 10K type strain sequencing project: providing services to taxonomists for standard genome sequencing and annotation.</title>
        <authorList>
            <consortium name="The Broad Institute Genomics Platform"/>
            <consortium name="The Broad Institute Genome Sequencing Center for Infectious Disease"/>
            <person name="Wu L."/>
            <person name="Ma J."/>
        </authorList>
    </citation>
    <scope>NUCLEOTIDE SEQUENCE [LARGE SCALE GENOMIC DNA]</scope>
    <source>
        <strain evidence="6">JCM 3272</strain>
    </source>
</reference>
<evidence type="ECO:0000256" key="2">
    <source>
        <dbReference type="ARBA" id="ARBA00023277"/>
    </source>
</evidence>
<feature type="active site" evidence="3">
    <location>
        <position position="119"/>
    </location>
</feature>
<dbReference type="InterPro" id="IPR005486">
    <property type="entry name" value="Glucokinase_regulatory_CS"/>
</dbReference>
<name>A0ABP5SUW5_9ACTN</name>
<dbReference type="InterPro" id="IPR005488">
    <property type="entry name" value="Etherase_MurQ"/>
</dbReference>
<dbReference type="PROSITE" id="PS51464">
    <property type="entry name" value="SIS"/>
    <property type="match status" value="1"/>
</dbReference>
<dbReference type="RefSeq" id="WP_344611778.1">
    <property type="nucleotide sequence ID" value="NZ_BAAARV010000016.1"/>
</dbReference>
<feature type="domain" description="SIS" evidence="4">
    <location>
        <begin position="60"/>
        <end position="222"/>
    </location>
</feature>
<comment type="function">
    <text evidence="3">Specifically catalyzes the cleavage of the D-lactyl ether substituent of MurNAc 6-phosphate, producing GlcNAc 6-phosphate and D-lactate.</text>
</comment>
<dbReference type="PROSITE" id="PS01272">
    <property type="entry name" value="GCKR"/>
    <property type="match status" value="1"/>
</dbReference>
<protein>
    <recommendedName>
        <fullName evidence="3">N-acetylmuramic acid 6-phosphate etherase</fullName>
        <shortName evidence="3">MurNAc-6-P etherase</shortName>
        <ecNumber evidence="3">4.2.1.126</ecNumber>
    </recommendedName>
    <alternativeName>
        <fullName evidence="3">N-acetylmuramic acid 6-phosphate hydrolase</fullName>
    </alternativeName>
    <alternativeName>
        <fullName evidence="3">N-acetylmuramic acid 6-phosphate lyase</fullName>
    </alternativeName>
</protein>
<comment type="catalytic activity">
    <reaction evidence="3">
        <text>N-acetyl-D-muramate 6-phosphate + H2O = N-acetyl-D-glucosamine 6-phosphate + (R)-lactate</text>
        <dbReference type="Rhea" id="RHEA:26410"/>
        <dbReference type="ChEBI" id="CHEBI:15377"/>
        <dbReference type="ChEBI" id="CHEBI:16004"/>
        <dbReference type="ChEBI" id="CHEBI:57513"/>
        <dbReference type="ChEBI" id="CHEBI:58722"/>
        <dbReference type="EC" id="4.2.1.126"/>
    </reaction>
</comment>
<dbReference type="InterPro" id="IPR040190">
    <property type="entry name" value="MURQ/GCKR"/>
</dbReference>
<dbReference type="HAMAP" id="MF_00068">
    <property type="entry name" value="MurQ"/>
    <property type="match status" value="1"/>
</dbReference>
<gene>
    <name evidence="3" type="primary">murQ</name>
    <name evidence="5" type="ORF">GCM10010170_017750</name>
</gene>